<keyword evidence="1" id="KW-0378">Hydrolase</keyword>
<dbReference type="SUPFAM" id="SSF63817">
    <property type="entry name" value="Sortase"/>
    <property type="match status" value="1"/>
</dbReference>
<gene>
    <name evidence="4" type="ORF">BH719_07115</name>
</gene>
<dbReference type="Pfam" id="PF04203">
    <property type="entry name" value="Sortase"/>
    <property type="match status" value="1"/>
</dbReference>
<dbReference type="Gene3D" id="2.40.260.10">
    <property type="entry name" value="Sortase"/>
    <property type="match status" value="1"/>
</dbReference>
<feature type="active site" description="Proton donor/acceptor" evidence="2">
    <location>
        <position position="144"/>
    </location>
</feature>
<dbReference type="AlphaFoldDB" id="A0A1D8B3C9"/>
<dbReference type="GO" id="GO:0016787">
    <property type="term" value="F:hydrolase activity"/>
    <property type="evidence" value="ECO:0007669"/>
    <property type="project" value="UniProtKB-KW"/>
</dbReference>
<keyword evidence="3" id="KW-1133">Transmembrane helix</keyword>
<dbReference type="NCBIfam" id="TIGR01076">
    <property type="entry name" value="sortase_fam"/>
    <property type="match status" value="1"/>
</dbReference>
<reference evidence="4 5" key="1">
    <citation type="submission" date="2016-09" db="EMBL/GenBank/DDBJ databases">
        <title>Complete genome sequence of Actinomyces hongkongensis HKU8.</title>
        <authorList>
            <person name="Gao Y.-X."/>
            <person name="Zhou Y.-Y."/>
            <person name="Xie Y."/>
            <person name="Wang M."/>
            <person name="Wang S.-J."/>
            <person name="Shen S.-G."/>
        </authorList>
    </citation>
    <scope>NUCLEOTIDE SEQUENCE [LARGE SCALE GENOMIC DNA]</scope>
    <source>
        <strain evidence="4 5">HKU8</strain>
    </source>
</reference>
<dbReference type="RefSeq" id="WP_009744140.1">
    <property type="nucleotide sequence ID" value="NZ_CP017298.1"/>
</dbReference>
<keyword evidence="3" id="KW-0472">Membrane</keyword>
<sequence length="253" mass="28442">MGEHIAHARPPKGRGRRIFWNTVGVIGELLITASFVIGLFAVWQLYWTTFQVQGQVAQTITAYEEDHAPVARQAGEARTDAPPAFTREVSDGEVYGLVHVPSWDWMKIPLAEGTTSAVLDNGWAGHYGNTAQPGQLGNFSVAGHRRTYGNNFRWIDRLGEGDKVVAEVDDFYVVYSVQTWEIISADDPDQVRVIAPVIDDLTFNKEPTERWMTMTTCNPEYGNWERYIVHLKFQSWTPKSSGVPAELLDEPES</sequence>
<feature type="active site" description="Acyl-thioester intermediate" evidence="2">
    <location>
        <position position="217"/>
    </location>
</feature>
<evidence type="ECO:0000256" key="2">
    <source>
        <dbReference type="PIRSR" id="PIRSR605754-1"/>
    </source>
</evidence>
<evidence type="ECO:0000313" key="5">
    <source>
        <dbReference type="Proteomes" id="UP000095214"/>
    </source>
</evidence>
<dbReference type="NCBIfam" id="NF033747">
    <property type="entry name" value="class_E_sortase"/>
    <property type="match status" value="1"/>
</dbReference>
<dbReference type="OrthoDB" id="5242879at2"/>
<organism evidence="4 5">
    <name type="scientific">Pauljensenia hongkongensis</name>
    <dbReference type="NCBI Taxonomy" id="178339"/>
    <lineage>
        <taxon>Bacteria</taxon>
        <taxon>Bacillati</taxon>
        <taxon>Actinomycetota</taxon>
        <taxon>Actinomycetes</taxon>
        <taxon>Actinomycetales</taxon>
        <taxon>Actinomycetaceae</taxon>
        <taxon>Pauljensenia</taxon>
    </lineage>
</organism>
<evidence type="ECO:0000256" key="1">
    <source>
        <dbReference type="ARBA" id="ARBA00022801"/>
    </source>
</evidence>
<accession>A0A1D8B3C9</accession>
<feature type="transmembrane region" description="Helical" evidence="3">
    <location>
        <begin position="18"/>
        <end position="43"/>
    </location>
</feature>
<dbReference type="EMBL" id="CP017298">
    <property type="protein sequence ID" value="AOS47643.1"/>
    <property type="molecule type" value="Genomic_DNA"/>
</dbReference>
<proteinExistence type="predicted"/>
<dbReference type="KEGG" id="phon:BH719_07115"/>
<name>A0A1D8B3C9_9ACTO</name>
<dbReference type="InterPro" id="IPR023365">
    <property type="entry name" value="Sortase_dom-sf"/>
</dbReference>
<keyword evidence="5" id="KW-1185">Reference proteome</keyword>
<dbReference type="CDD" id="cd05830">
    <property type="entry name" value="Sortase_E"/>
    <property type="match status" value="1"/>
</dbReference>
<protein>
    <submittedName>
        <fullName evidence="4">Class E sortase</fullName>
    </submittedName>
</protein>
<evidence type="ECO:0000256" key="3">
    <source>
        <dbReference type="SAM" id="Phobius"/>
    </source>
</evidence>
<dbReference type="Proteomes" id="UP000095214">
    <property type="component" value="Chromosome"/>
</dbReference>
<keyword evidence="3" id="KW-0812">Transmembrane</keyword>
<dbReference type="STRING" id="178339.BH719_07115"/>
<dbReference type="InterPro" id="IPR005754">
    <property type="entry name" value="Sortase"/>
</dbReference>
<evidence type="ECO:0000313" key="4">
    <source>
        <dbReference type="EMBL" id="AOS47643.1"/>
    </source>
</evidence>
<dbReference type="InterPro" id="IPR042003">
    <property type="entry name" value="Sortase_E"/>
</dbReference>
<dbReference type="InterPro" id="IPR053465">
    <property type="entry name" value="Sortase_Class_E"/>
</dbReference>